<dbReference type="AlphaFoldDB" id="W7MC46"/>
<accession>W7MC46</accession>
<dbReference type="EMBL" id="CM000579">
    <property type="protein sequence ID" value="EWG42402.1"/>
    <property type="molecule type" value="Genomic_DNA"/>
</dbReference>
<feature type="region of interest" description="Disordered" evidence="1">
    <location>
        <begin position="198"/>
        <end position="238"/>
    </location>
</feature>
<feature type="region of interest" description="Disordered" evidence="1">
    <location>
        <begin position="1"/>
        <end position="56"/>
    </location>
</feature>
<keyword evidence="4" id="KW-1185">Reference proteome</keyword>
<keyword evidence="2" id="KW-0812">Transmembrane</keyword>
<protein>
    <recommendedName>
        <fullName evidence="5">EamA domain-containing protein</fullName>
    </recommendedName>
</protein>
<dbReference type="STRING" id="334819.W7MC46"/>
<evidence type="ECO:0000256" key="1">
    <source>
        <dbReference type="SAM" id="MobiDB-lite"/>
    </source>
</evidence>
<keyword evidence="2" id="KW-1133">Transmembrane helix</keyword>
<dbReference type="PANTHER" id="PTHR31965">
    <property type="entry name" value="TRANSMEMBRANE PROTEIN 42"/>
    <property type="match status" value="1"/>
</dbReference>
<feature type="transmembrane region" description="Helical" evidence="2">
    <location>
        <begin position="64"/>
        <end position="84"/>
    </location>
</feature>
<dbReference type="VEuPathDB" id="FungiDB:FVEG_04221"/>
<gene>
    <name evidence="3" type="ORF">FVEG_04221</name>
</gene>
<dbReference type="PANTHER" id="PTHR31965:SF1">
    <property type="entry name" value="TRANSMEMBRANE PROTEIN 42"/>
    <property type="match status" value="1"/>
</dbReference>
<dbReference type="GeneID" id="30062305"/>
<dbReference type="Proteomes" id="UP000009096">
    <property type="component" value="Chromosome 2"/>
</dbReference>
<sequence length="238" mass="25684">MDAKSIHHHKGPSILTNLRSPKTPTTMLRKRQKPEAVPPSSSPLKEQSSPEMPSPSNLSLRSQWMFFAVASGACAAFNGVFAKLTTTQLTTKLSDSIANLIGLSAHEHIVEYLVRGIFFVLNLTFNGVMWTLFTQALARGTSTTQVSIMNTSTNFMVTAVLGALIFSEALPPLWWAGAALLVAGNVIVGRKDETKDAGAAAAAEGPSYVPLPTEDDGARRDDDEDVIDLGRESDERTR</sequence>
<name>W7MC46_GIBM7</name>
<dbReference type="eggNOG" id="ENOG502S96H">
    <property type="taxonomic scope" value="Eukaryota"/>
</dbReference>
<feature type="compositionally biased region" description="Basic and acidic residues" evidence="1">
    <location>
        <begin position="228"/>
        <end position="238"/>
    </location>
</feature>
<dbReference type="SUPFAM" id="SSF103481">
    <property type="entry name" value="Multidrug resistance efflux transporter EmrE"/>
    <property type="match status" value="1"/>
</dbReference>
<dbReference type="KEGG" id="fvr:FVEG_04221"/>
<dbReference type="OrthoDB" id="5854584at2759"/>
<feature type="transmembrane region" description="Helical" evidence="2">
    <location>
        <begin position="146"/>
        <end position="166"/>
    </location>
</feature>
<dbReference type="InterPro" id="IPR039632">
    <property type="entry name" value="TMEM42"/>
</dbReference>
<reference evidence="3 4" key="1">
    <citation type="journal article" date="2010" name="Nature">
        <title>Comparative genomics reveals mobile pathogenicity chromosomes in Fusarium.</title>
        <authorList>
            <person name="Ma L.J."/>
            <person name="van der Does H.C."/>
            <person name="Borkovich K.A."/>
            <person name="Coleman J.J."/>
            <person name="Daboussi M.J."/>
            <person name="Di Pietro A."/>
            <person name="Dufresne M."/>
            <person name="Freitag M."/>
            <person name="Grabherr M."/>
            <person name="Henrissat B."/>
            <person name="Houterman P.M."/>
            <person name="Kang S."/>
            <person name="Shim W.B."/>
            <person name="Woloshuk C."/>
            <person name="Xie X."/>
            <person name="Xu J.R."/>
            <person name="Antoniw J."/>
            <person name="Baker S.E."/>
            <person name="Bluhm B.H."/>
            <person name="Breakspear A."/>
            <person name="Brown D.W."/>
            <person name="Butchko R.A."/>
            <person name="Chapman S."/>
            <person name="Coulson R."/>
            <person name="Coutinho P.M."/>
            <person name="Danchin E.G."/>
            <person name="Diener A."/>
            <person name="Gale L.R."/>
            <person name="Gardiner D.M."/>
            <person name="Goff S."/>
            <person name="Hammond-Kosack K.E."/>
            <person name="Hilburn K."/>
            <person name="Hua-Van A."/>
            <person name="Jonkers W."/>
            <person name="Kazan K."/>
            <person name="Kodira C.D."/>
            <person name="Koehrsen M."/>
            <person name="Kumar L."/>
            <person name="Lee Y.H."/>
            <person name="Li L."/>
            <person name="Manners J.M."/>
            <person name="Miranda-Saavedra D."/>
            <person name="Mukherjee M."/>
            <person name="Park G."/>
            <person name="Park J."/>
            <person name="Park S.Y."/>
            <person name="Proctor R.H."/>
            <person name="Regev A."/>
            <person name="Ruiz-Roldan M.C."/>
            <person name="Sain D."/>
            <person name="Sakthikumar S."/>
            <person name="Sykes S."/>
            <person name="Schwartz D.C."/>
            <person name="Turgeon B.G."/>
            <person name="Wapinski I."/>
            <person name="Yoder O."/>
            <person name="Young S."/>
            <person name="Zeng Q."/>
            <person name="Zhou S."/>
            <person name="Galagan J."/>
            <person name="Cuomo C.A."/>
            <person name="Kistler H.C."/>
            <person name="Rep M."/>
        </authorList>
    </citation>
    <scope>NUCLEOTIDE SEQUENCE [LARGE SCALE GENOMIC DNA]</scope>
    <source>
        <strain evidence="4">M3125 / FGSC 7600</strain>
    </source>
</reference>
<dbReference type="RefSeq" id="XP_018748593.1">
    <property type="nucleotide sequence ID" value="XM_018891988.1"/>
</dbReference>
<dbReference type="InterPro" id="IPR037185">
    <property type="entry name" value="EmrE-like"/>
</dbReference>
<evidence type="ECO:0008006" key="5">
    <source>
        <dbReference type="Google" id="ProtNLM"/>
    </source>
</evidence>
<evidence type="ECO:0000313" key="4">
    <source>
        <dbReference type="Proteomes" id="UP000009096"/>
    </source>
</evidence>
<feature type="transmembrane region" description="Helical" evidence="2">
    <location>
        <begin position="172"/>
        <end position="188"/>
    </location>
</feature>
<organism evidence="3 4">
    <name type="scientific">Gibberella moniliformis (strain M3125 / FGSC 7600)</name>
    <name type="common">Maize ear and stalk rot fungus</name>
    <name type="synonym">Fusarium verticillioides</name>
    <dbReference type="NCBI Taxonomy" id="334819"/>
    <lineage>
        <taxon>Eukaryota</taxon>
        <taxon>Fungi</taxon>
        <taxon>Dikarya</taxon>
        <taxon>Ascomycota</taxon>
        <taxon>Pezizomycotina</taxon>
        <taxon>Sordariomycetes</taxon>
        <taxon>Hypocreomycetidae</taxon>
        <taxon>Hypocreales</taxon>
        <taxon>Nectriaceae</taxon>
        <taxon>Fusarium</taxon>
        <taxon>Fusarium fujikuroi species complex</taxon>
    </lineage>
</organism>
<evidence type="ECO:0000256" key="2">
    <source>
        <dbReference type="SAM" id="Phobius"/>
    </source>
</evidence>
<feature type="compositionally biased region" description="Polar residues" evidence="1">
    <location>
        <begin position="42"/>
        <end position="56"/>
    </location>
</feature>
<feature type="compositionally biased region" description="Polar residues" evidence="1">
    <location>
        <begin position="14"/>
        <end position="26"/>
    </location>
</feature>
<keyword evidence="2" id="KW-0472">Membrane</keyword>
<dbReference type="EMBL" id="DS022245">
    <property type="protein sequence ID" value="EWG42402.1"/>
    <property type="molecule type" value="Genomic_DNA"/>
</dbReference>
<evidence type="ECO:0000313" key="3">
    <source>
        <dbReference type="EMBL" id="EWG42402.1"/>
    </source>
</evidence>
<feature type="transmembrane region" description="Helical" evidence="2">
    <location>
        <begin position="112"/>
        <end position="134"/>
    </location>
</feature>
<proteinExistence type="predicted"/>
<feature type="compositionally biased region" description="Basic residues" evidence="1">
    <location>
        <begin position="1"/>
        <end position="11"/>
    </location>
</feature>